<organism evidence="1">
    <name type="scientific">Arundo donax</name>
    <name type="common">Giant reed</name>
    <name type="synonym">Donax arundinaceus</name>
    <dbReference type="NCBI Taxonomy" id="35708"/>
    <lineage>
        <taxon>Eukaryota</taxon>
        <taxon>Viridiplantae</taxon>
        <taxon>Streptophyta</taxon>
        <taxon>Embryophyta</taxon>
        <taxon>Tracheophyta</taxon>
        <taxon>Spermatophyta</taxon>
        <taxon>Magnoliopsida</taxon>
        <taxon>Liliopsida</taxon>
        <taxon>Poales</taxon>
        <taxon>Poaceae</taxon>
        <taxon>PACMAD clade</taxon>
        <taxon>Arundinoideae</taxon>
        <taxon>Arundineae</taxon>
        <taxon>Arundo</taxon>
    </lineage>
</organism>
<protein>
    <submittedName>
        <fullName evidence="1">Uncharacterized protein</fullName>
    </submittedName>
</protein>
<name>A0A0A9GAW3_ARUDO</name>
<reference evidence="1" key="2">
    <citation type="journal article" date="2015" name="Data Brief">
        <title>Shoot transcriptome of the giant reed, Arundo donax.</title>
        <authorList>
            <person name="Barrero R.A."/>
            <person name="Guerrero F.D."/>
            <person name="Moolhuijzen P."/>
            <person name="Goolsby J.A."/>
            <person name="Tidwell J."/>
            <person name="Bellgard S.E."/>
            <person name="Bellgard M.I."/>
        </authorList>
    </citation>
    <scope>NUCLEOTIDE SEQUENCE</scope>
    <source>
        <tissue evidence="1">Shoot tissue taken approximately 20 cm above the soil surface</tissue>
    </source>
</reference>
<reference evidence="1" key="1">
    <citation type="submission" date="2014-09" db="EMBL/GenBank/DDBJ databases">
        <authorList>
            <person name="Magalhaes I.L.F."/>
            <person name="Oliveira U."/>
            <person name="Santos F.R."/>
            <person name="Vidigal T.H.D.A."/>
            <person name="Brescovit A.D."/>
            <person name="Santos A.J."/>
        </authorList>
    </citation>
    <scope>NUCLEOTIDE SEQUENCE</scope>
    <source>
        <tissue evidence="1">Shoot tissue taken approximately 20 cm above the soil surface</tissue>
    </source>
</reference>
<sequence length="65" mass="7020">MGAIRWNRSDAGNQFPNQNHKTTTMYSAVVSASHASAVPTSVSVAMVHIPVRTRETNSPHGNQES</sequence>
<accession>A0A0A9GAW3</accession>
<proteinExistence type="predicted"/>
<evidence type="ECO:0000313" key="1">
    <source>
        <dbReference type="EMBL" id="JAE19676.1"/>
    </source>
</evidence>
<dbReference type="EMBL" id="GBRH01178220">
    <property type="protein sequence ID" value="JAE19676.1"/>
    <property type="molecule type" value="Transcribed_RNA"/>
</dbReference>
<dbReference type="AlphaFoldDB" id="A0A0A9GAW3"/>